<dbReference type="GeneID" id="70136392"/>
<keyword evidence="9" id="KW-1185">Reference proteome</keyword>
<dbReference type="AlphaFoldDB" id="A0A9P8ZWL5"/>
<keyword evidence="5" id="KW-0238">DNA-binding</keyword>
<dbReference type="GO" id="GO:0005634">
    <property type="term" value="C:nucleus"/>
    <property type="evidence" value="ECO:0007669"/>
    <property type="project" value="UniProtKB-SubCell"/>
</dbReference>
<keyword evidence="3" id="KW-0862">Zinc</keyword>
<organism evidence="8 9">
    <name type="scientific">Truncatella angustata</name>
    <dbReference type="NCBI Taxonomy" id="152316"/>
    <lineage>
        <taxon>Eukaryota</taxon>
        <taxon>Fungi</taxon>
        <taxon>Dikarya</taxon>
        <taxon>Ascomycota</taxon>
        <taxon>Pezizomycotina</taxon>
        <taxon>Sordariomycetes</taxon>
        <taxon>Xylariomycetidae</taxon>
        <taxon>Amphisphaeriales</taxon>
        <taxon>Sporocadaceae</taxon>
        <taxon>Truncatella</taxon>
    </lineage>
</organism>
<dbReference type="PANTHER" id="PTHR47782:SF12">
    <property type="entry name" value="ZN(II)2CYS6 TRANSCRIPTION FACTOR (EUROFUNG)"/>
    <property type="match status" value="1"/>
</dbReference>
<keyword evidence="4" id="KW-0805">Transcription regulation</keyword>
<evidence type="ECO:0000256" key="7">
    <source>
        <dbReference type="ARBA" id="ARBA00023242"/>
    </source>
</evidence>
<evidence type="ECO:0000256" key="1">
    <source>
        <dbReference type="ARBA" id="ARBA00004123"/>
    </source>
</evidence>
<evidence type="ECO:0000256" key="6">
    <source>
        <dbReference type="ARBA" id="ARBA00023163"/>
    </source>
</evidence>
<evidence type="ECO:0000256" key="4">
    <source>
        <dbReference type="ARBA" id="ARBA00023015"/>
    </source>
</evidence>
<dbReference type="CDD" id="cd12148">
    <property type="entry name" value="fungal_TF_MHR"/>
    <property type="match status" value="1"/>
</dbReference>
<evidence type="ECO:0000256" key="2">
    <source>
        <dbReference type="ARBA" id="ARBA00022723"/>
    </source>
</evidence>
<dbReference type="InterPro" id="IPR052202">
    <property type="entry name" value="Yeast_MetPath_Reg"/>
</dbReference>
<evidence type="ECO:0000313" key="9">
    <source>
        <dbReference type="Proteomes" id="UP000758603"/>
    </source>
</evidence>
<dbReference type="EMBL" id="JAGPXC010000005">
    <property type="protein sequence ID" value="KAH6653072.1"/>
    <property type="molecule type" value="Genomic_DNA"/>
</dbReference>
<evidence type="ECO:0000256" key="3">
    <source>
        <dbReference type="ARBA" id="ARBA00022833"/>
    </source>
</evidence>
<comment type="subcellular location">
    <subcellularLocation>
        <location evidence="1">Nucleus</location>
    </subcellularLocation>
</comment>
<evidence type="ECO:0000313" key="8">
    <source>
        <dbReference type="EMBL" id="KAH6653072.1"/>
    </source>
</evidence>
<dbReference type="GO" id="GO:0043565">
    <property type="term" value="F:sequence-specific DNA binding"/>
    <property type="evidence" value="ECO:0007669"/>
    <property type="project" value="TreeGrafter"/>
</dbReference>
<dbReference type="PANTHER" id="PTHR47782">
    <property type="entry name" value="ZN(II)2CYS6 TRANSCRIPTION FACTOR (EUROFUNG)-RELATED"/>
    <property type="match status" value="1"/>
</dbReference>
<keyword evidence="2" id="KW-0479">Metal-binding</keyword>
<dbReference type="RefSeq" id="XP_045957349.1">
    <property type="nucleotide sequence ID" value="XM_046107501.1"/>
</dbReference>
<dbReference type="OrthoDB" id="6612291at2759"/>
<accession>A0A9P8ZWL5</accession>
<dbReference type="GO" id="GO:0046872">
    <property type="term" value="F:metal ion binding"/>
    <property type="evidence" value="ECO:0007669"/>
    <property type="project" value="UniProtKB-KW"/>
</dbReference>
<keyword evidence="7" id="KW-0539">Nucleus</keyword>
<comment type="caution">
    <text evidence="8">The sequence shown here is derived from an EMBL/GenBank/DDBJ whole genome shotgun (WGS) entry which is preliminary data.</text>
</comment>
<keyword evidence="6" id="KW-0804">Transcription</keyword>
<dbReference type="Proteomes" id="UP000758603">
    <property type="component" value="Unassembled WGS sequence"/>
</dbReference>
<reference evidence="8" key="1">
    <citation type="journal article" date="2021" name="Nat. Commun.">
        <title>Genetic determinants of endophytism in the Arabidopsis root mycobiome.</title>
        <authorList>
            <person name="Mesny F."/>
            <person name="Miyauchi S."/>
            <person name="Thiergart T."/>
            <person name="Pickel B."/>
            <person name="Atanasova L."/>
            <person name="Karlsson M."/>
            <person name="Huettel B."/>
            <person name="Barry K.W."/>
            <person name="Haridas S."/>
            <person name="Chen C."/>
            <person name="Bauer D."/>
            <person name="Andreopoulos W."/>
            <person name="Pangilinan J."/>
            <person name="LaButti K."/>
            <person name="Riley R."/>
            <person name="Lipzen A."/>
            <person name="Clum A."/>
            <person name="Drula E."/>
            <person name="Henrissat B."/>
            <person name="Kohler A."/>
            <person name="Grigoriev I.V."/>
            <person name="Martin F.M."/>
            <person name="Hacquard S."/>
        </authorList>
    </citation>
    <scope>NUCLEOTIDE SEQUENCE</scope>
    <source>
        <strain evidence="8">MPI-SDFR-AT-0073</strain>
    </source>
</reference>
<name>A0A9P8ZWL5_9PEZI</name>
<proteinExistence type="predicted"/>
<sequence>MRDTQLGQREDVLWTLQDELDEWRSLVQTLHPSSASLSYPYNYWDRLYQGTTFVLHRASPLCLQPSPRSIEKCLRSAGAYLEDSAQLLRNSNVPLSLMLAQGVIFAGLTMLITAKTDFPRLVEHAGTSLLSDALPAWTRKCSVCLAIMCERWGKDLPAGLEAKFELLADDCFKTIFSGLISQATGSPPQQGNSSANAAHVTQHQRGCAEVFANGQDGRISVQPDAAAPSAEDWSGLFEEFLGIDQAETFWDFSPLDPIQ</sequence>
<dbReference type="GO" id="GO:0000981">
    <property type="term" value="F:DNA-binding transcription factor activity, RNA polymerase II-specific"/>
    <property type="evidence" value="ECO:0007669"/>
    <property type="project" value="TreeGrafter"/>
</dbReference>
<gene>
    <name evidence="8" type="ORF">BKA67DRAFT_659713</name>
</gene>
<evidence type="ECO:0000256" key="5">
    <source>
        <dbReference type="ARBA" id="ARBA00023125"/>
    </source>
</evidence>
<dbReference type="GO" id="GO:0045944">
    <property type="term" value="P:positive regulation of transcription by RNA polymerase II"/>
    <property type="evidence" value="ECO:0007669"/>
    <property type="project" value="TreeGrafter"/>
</dbReference>
<protein>
    <submittedName>
        <fullName evidence="8">Uncharacterized protein</fullName>
    </submittedName>
</protein>